<dbReference type="GO" id="GO:0008171">
    <property type="term" value="F:O-methyltransferase activity"/>
    <property type="evidence" value="ECO:0007669"/>
    <property type="project" value="InterPro"/>
</dbReference>
<keyword evidence="1 7" id="KW-0489">Methyltransferase</keyword>
<dbReference type="InterPro" id="IPR036390">
    <property type="entry name" value="WH_DNA-bd_sf"/>
</dbReference>
<gene>
    <name evidence="7" type="ORF">GBK04_26840</name>
</gene>
<dbReference type="InterPro" id="IPR016461">
    <property type="entry name" value="COMT-like"/>
</dbReference>
<evidence type="ECO:0000313" key="8">
    <source>
        <dbReference type="Proteomes" id="UP000479293"/>
    </source>
</evidence>
<dbReference type="InterPro" id="IPR036388">
    <property type="entry name" value="WH-like_DNA-bd_sf"/>
</dbReference>
<accession>A0A7C9FFP2</accession>
<sequence length="349" mass="38351">METTLEIAPKKVISPDHIMKIGMGFWASKTLLTAVKMDLFTKLGEDSLSREELQQSLGLHPRSSADFFDALVSLGLLHRNGKDWEEKYCNTLETSIFLVRTSPAYVGGILEMANDRMYGFWGNLEEGLRTGQPQNEIKQTGKSGFEAIYAQSDVLEQFLNGMAGAQVGNFMALANAFNFGAYRSLCDIGGANATLSICLVQSHPHLQCLSLDLPPVAPIAARNVEQAGLTGKIQIGALDFLTQPFPAAEVITMGNILHDWNLETKKMLIRKAYEALPENGALVVIENIIDDQRRENTFGLLMSLNMLIETEGGFDYTYADFNEWATEAGFHSTTKVPLAGPTSAVIAYK</sequence>
<evidence type="ECO:0000313" key="7">
    <source>
        <dbReference type="EMBL" id="MPR36850.1"/>
    </source>
</evidence>
<dbReference type="Pfam" id="PF00891">
    <property type="entry name" value="Methyltransf_2"/>
    <property type="match status" value="1"/>
</dbReference>
<dbReference type="PROSITE" id="PS51683">
    <property type="entry name" value="SAM_OMT_II"/>
    <property type="match status" value="1"/>
</dbReference>
<evidence type="ECO:0000256" key="2">
    <source>
        <dbReference type="ARBA" id="ARBA00022679"/>
    </source>
</evidence>
<dbReference type="EMBL" id="WHLY01000002">
    <property type="protein sequence ID" value="MPR36850.1"/>
    <property type="molecule type" value="Genomic_DNA"/>
</dbReference>
<dbReference type="InterPro" id="IPR012967">
    <property type="entry name" value="COMT_dimerisation"/>
</dbReference>
<dbReference type="Pfam" id="PF08100">
    <property type="entry name" value="Dimerisation"/>
    <property type="match status" value="1"/>
</dbReference>
<dbReference type="Proteomes" id="UP000479293">
    <property type="component" value="Unassembled WGS sequence"/>
</dbReference>
<keyword evidence="8" id="KW-1185">Reference proteome</keyword>
<evidence type="ECO:0000256" key="3">
    <source>
        <dbReference type="ARBA" id="ARBA00022691"/>
    </source>
</evidence>
<evidence type="ECO:0000259" key="5">
    <source>
        <dbReference type="Pfam" id="PF00891"/>
    </source>
</evidence>
<dbReference type="Gene3D" id="3.40.50.150">
    <property type="entry name" value="Vaccinia Virus protein VP39"/>
    <property type="match status" value="1"/>
</dbReference>
<keyword evidence="2 7" id="KW-0808">Transferase</keyword>
<keyword evidence="3" id="KW-0949">S-adenosyl-L-methionine</keyword>
<dbReference type="RefSeq" id="WP_152765109.1">
    <property type="nucleotide sequence ID" value="NZ_WHLY01000002.1"/>
</dbReference>
<comment type="caution">
    <text evidence="7">The sequence shown here is derived from an EMBL/GenBank/DDBJ whole genome shotgun (WGS) entry which is preliminary data.</text>
</comment>
<dbReference type="InterPro" id="IPR001077">
    <property type="entry name" value="COMT_C"/>
</dbReference>
<name>A0A7C9FFP2_9BACT</name>
<dbReference type="GO" id="GO:0032259">
    <property type="term" value="P:methylation"/>
    <property type="evidence" value="ECO:0007669"/>
    <property type="project" value="UniProtKB-KW"/>
</dbReference>
<proteinExistence type="predicted"/>
<dbReference type="PANTHER" id="PTHR43712">
    <property type="entry name" value="PUTATIVE (AFU_ORTHOLOGUE AFUA_4G14580)-RELATED"/>
    <property type="match status" value="1"/>
</dbReference>
<dbReference type="PIRSF" id="PIRSF005739">
    <property type="entry name" value="O-mtase"/>
    <property type="match status" value="1"/>
</dbReference>
<dbReference type="PANTHER" id="PTHR43712:SF2">
    <property type="entry name" value="O-METHYLTRANSFERASE CICE"/>
    <property type="match status" value="1"/>
</dbReference>
<dbReference type="GO" id="GO:0046983">
    <property type="term" value="F:protein dimerization activity"/>
    <property type="evidence" value="ECO:0007669"/>
    <property type="project" value="InterPro"/>
</dbReference>
<evidence type="ECO:0000256" key="1">
    <source>
        <dbReference type="ARBA" id="ARBA00022603"/>
    </source>
</evidence>
<reference evidence="7 8" key="1">
    <citation type="submission" date="2019-10" db="EMBL/GenBank/DDBJ databases">
        <title>Draft Genome Sequence of Cytophagaceae sp. SJW1-29.</title>
        <authorList>
            <person name="Choi A."/>
        </authorList>
    </citation>
    <scope>NUCLEOTIDE SEQUENCE [LARGE SCALE GENOMIC DNA]</scope>
    <source>
        <strain evidence="7 8">SJW1-29</strain>
    </source>
</reference>
<feature type="domain" description="O-methyltransferase C-terminal" evidence="5">
    <location>
        <begin position="121"/>
        <end position="330"/>
    </location>
</feature>
<dbReference type="Gene3D" id="1.10.10.10">
    <property type="entry name" value="Winged helix-like DNA-binding domain superfamily/Winged helix DNA-binding domain"/>
    <property type="match status" value="1"/>
</dbReference>
<dbReference type="InterPro" id="IPR029063">
    <property type="entry name" value="SAM-dependent_MTases_sf"/>
</dbReference>
<protein>
    <submittedName>
        <fullName evidence="7">Methyltransferase</fullName>
    </submittedName>
</protein>
<evidence type="ECO:0000256" key="4">
    <source>
        <dbReference type="PIRSR" id="PIRSR005739-1"/>
    </source>
</evidence>
<feature type="active site" description="Proton acceptor" evidence="4">
    <location>
        <position position="258"/>
    </location>
</feature>
<evidence type="ECO:0000259" key="6">
    <source>
        <dbReference type="Pfam" id="PF08100"/>
    </source>
</evidence>
<dbReference type="AlphaFoldDB" id="A0A7C9FFP2"/>
<dbReference type="SUPFAM" id="SSF46785">
    <property type="entry name" value="Winged helix' DNA-binding domain"/>
    <property type="match status" value="1"/>
</dbReference>
<dbReference type="SUPFAM" id="SSF53335">
    <property type="entry name" value="S-adenosyl-L-methionine-dependent methyltransferases"/>
    <property type="match status" value="1"/>
</dbReference>
<feature type="domain" description="O-methyltransferase dimerisation" evidence="6">
    <location>
        <begin position="23"/>
        <end position="99"/>
    </location>
</feature>
<organism evidence="7 8">
    <name type="scientific">Salmonirosea aquatica</name>
    <dbReference type="NCBI Taxonomy" id="2654236"/>
    <lineage>
        <taxon>Bacteria</taxon>
        <taxon>Pseudomonadati</taxon>
        <taxon>Bacteroidota</taxon>
        <taxon>Cytophagia</taxon>
        <taxon>Cytophagales</taxon>
        <taxon>Spirosomataceae</taxon>
        <taxon>Salmonirosea</taxon>
    </lineage>
</organism>